<sequence length="863" mass="102525">MEYNWANQILKYTIYPGNHGQEIRNILLENKNFEEIPYTQEEKCMKECNLVWKPIDLSFKAQTMWDQMNKQLGPNVPRILNNLENMRNITTKTGLIRSLRRYYTDIQEQNPNMEVTQVFDIVPTTFIVSSQYKTTDMYRFIKRFSDLAGSEGLSLKENLPAKHCSKNMWLLKPATLNQGRGIQIFSKINQIFEYLENNDTQNNYWVIQKYVERPLLFEKRKFDIRIWVLVTLGTNGVDLNLYMYQEGYLRTSSSNYDLQDENKYVHLTNNCLQQKGNQYGQHEDGNTLSFQFFQNYLNKEFKDLKIDIQRDFIPRMKDIIIDTIQSVKQDLNPQKRKNQFQLLGYDFLIDEDFRLWLLEVNNNPYLGIPNNFIQNLLPQMIRDMFKIVIPGSSYKDIDNNQNRFELILSDVPEYSQRRSFGLELLYPIEQVKQVIGKEKKNDILKIRKERFKLQQQIIQQQNFEKLSKYTISVVNDQNSRVTLNIGYLSGKKDLQIYTQKEIISQLSTGSQSSRVKLNPVQKQEEYKQLQQIIEQNQQLLAKINGRTPQISTFEQAIASAETLGLLQQQFSKQKTRQRNDNFKKDILQETKDLCTKKEIVITQSQFDYLLNKMIGKIQQWELFDDKQIKKCLDAYEVLTNSKGAMYFQNQMVIDKLIKLIENDQIPQKYRLPLFENLEIFAKALSQQVGFIENKYMIGVLQNFIKTKLDNMSDENAQKFGDISYRIFIMCLQIDQNNLKLYVPKLTKEKEQLKIKAIENGILLFLVKILLQKNLDNELQTQILSRLKTKDLHLQLDLLQQRPDVIDYLHELDFLKVTYHKQKIEQEQQKQKEKELKLKQQEDEKIMKIKYEEEKEKKRIMADE</sequence>
<dbReference type="OrthoDB" id="313141at2759"/>
<dbReference type="GO" id="GO:0016874">
    <property type="term" value="F:ligase activity"/>
    <property type="evidence" value="ECO:0007669"/>
    <property type="project" value="UniProtKB-KW"/>
</dbReference>
<keyword evidence="1" id="KW-0436">Ligase</keyword>
<name>A0A078AQZ0_STYLE</name>
<protein>
    <submittedName>
        <fullName evidence="1">Tubulin-tyrosine ligase family protein</fullName>
    </submittedName>
</protein>
<dbReference type="Proteomes" id="UP000039865">
    <property type="component" value="Unassembled WGS sequence"/>
</dbReference>
<dbReference type="InterPro" id="IPR004344">
    <property type="entry name" value="TTL/TTLL_fam"/>
</dbReference>
<dbReference type="Gene3D" id="3.30.470.20">
    <property type="entry name" value="ATP-grasp fold, B domain"/>
    <property type="match status" value="1"/>
</dbReference>
<dbReference type="PANTHER" id="PTHR46069">
    <property type="entry name" value="TUBULIN TYROSINE LIGASE"/>
    <property type="match status" value="1"/>
</dbReference>
<evidence type="ECO:0000313" key="1">
    <source>
        <dbReference type="EMBL" id="CDW84366.1"/>
    </source>
</evidence>
<accession>A0A078AQZ0</accession>
<dbReference type="SUPFAM" id="SSF56059">
    <property type="entry name" value="Glutathione synthetase ATP-binding domain-like"/>
    <property type="match status" value="1"/>
</dbReference>
<reference evidence="1 2" key="1">
    <citation type="submission" date="2014-06" db="EMBL/GenBank/DDBJ databases">
        <authorList>
            <person name="Swart Estienne"/>
        </authorList>
    </citation>
    <scope>NUCLEOTIDE SEQUENCE [LARGE SCALE GENOMIC DNA]</scope>
    <source>
        <strain evidence="1 2">130c</strain>
    </source>
</reference>
<organism evidence="1 2">
    <name type="scientific">Stylonychia lemnae</name>
    <name type="common">Ciliate</name>
    <dbReference type="NCBI Taxonomy" id="5949"/>
    <lineage>
        <taxon>Eukaryota</taxon>
        <taxon>Sar</taxon>
        <taxon>Alveolata</taxon>
        <taxon>Ciliophora</taxon>
        <taxon>Intramacronucleata</taxon>
        <taxon>Spirotrichea</taxon>
        <taxon>Stichotrichia</taxon>
        <taxon>Sporadotrichida</taxon>
        <taxon>Oxytrichidae</taxon>
        <taxon>Stylonychinae</taxon>
        <taxon>Stylonychia</taxon>
    </lineage>
</organism>
<dbReference type="EMBL" id="CCKQ01012735">
    <property type="protein sequence ID" value="CDW84366.1"/>
    <property type="molecule type" value="Genomic_DNA"/>
</dbReference>
<keyword evidence="2" id="KW-1185">Reference proteome</keyword>
<gene>
    <name evidence="1" type="primary">Contig9146.g9789</name>
    <name evidence="1" type="ORF">STYLEM_13427</name>
</gene>
<dbReference type="AlphaFoldDB" id="A0A078AQZ0"/>
<evidence type="ECO:0000313" key="2">
    <source>
        <dbReference type="Proteomes" id="UP000039865"/>
    </source>
</evidence>
<dbReference type="PROSITE" id="PS51221">
    <property type="entry name" value="TTL"/>
    <property type="match status" value="1"/>
</dbReference>
<dbReference type="PANTHER" id="PTHR46069:SF1">
    <property type="entry name" value="CHROMOSOME UNDETERMINED SCAFFOLD_125, WHOLE GENOME SHOTGUN SEQUENCE"/>
    <property type="match status" value="1"/>
</dbReference>
<dbReference type="InParanoid" id="A0A078AQZ0"/>
<proteinExistence type="predicted"/>
<dbReference type="Pfam" id="PF03133">
    <property type="entry name" value="TTL"/>
    <property type="match status" value="1"/>
</dbReference>